<keyword evidence="3" id="KW-1185">Reference proteome</keyword>
<reference evidence="2" key="1">
    <citation type="submission" date="2021-12" db="EMBL/GenBank/DDBJ databases">
        <authorList>
            <person name="Zaccaron A."/>
            <person name="Stergiopoulos I."/>
        </authorList>
    </citation>
    <scope>NUCLEOTIDE SEQUENCE</scope>
    <source>
        <strain evidence="2">Race5_Kim</strain>
    </source>
</reference>
<gene>
    <name evidence="2" type="ORF">CLAFUR5_14408</name>
</gene>
<feature type="region of interest" description="Disordered" evidence="1">
    <location>
        <begin position="1"/>
        <end position="41"/>
    </location>
</feature>
<reference evidence="2" key="2">
    <citation type="journal article" date="2022" name="Microb. Genom.">
        <title>A chromosome-scale genome assembly of the tomato pathogen Cladosporium fulvum reveals a compartmentalized genome architecture and the presence of a dispensable chromosome.</title>
        <authorList>
            <person name="Zaccaron A.Z."/>
            <person name="Chen L.H."/>
            <person name="Samaras A."/>
            <person name="Stergiopoulos I."/>
        </authorList>
    </citation>
    <scope>NUCLEOTIDE SEQUENCE</scope>
    <source>
        <strain evidence="2">Race5_Kim</strain>
    </source>
</reference>
<dbReference type="EMBL" id="CP090175">
    <property type="protein sequence ID" value="UJO24878.1"/>
    <property type="molecule type" value="Genomic_DNA"/>
</dbReference>
<dbReference type="Proteomes" id="UP000756132">
    <property type="component" value="Chromosome 13"/>
</dbReference>
<proteinExistence type="predicted"/>
<dbReference type="KEGG" id="ffu:CLAFUR5_14408"/>
<accession>A0A9Q8UWD0</accession>
<protein>
    <recommendedName>
        <fullName evidence="4">CXC domain-containing protein</fullName>
    </recommendedName>
</protein>
<organism evidence="2 3">
    <name type="scientific">Passalora fulva</name>
    <name type="common">Tomato leaf mold</name>
    <name type="synonym">Cladosporium fulvum</name>
    <dbReference type="NCBI Taxonomy" id="5499"/>
    <lineage>
        <taxon>Eukaryota</taxon>
        <taxon>Fungi</taxon>
        <taxon>Dikarya</taxon>
        <taxon>Ascomycota</taxon>
        <taxon>Pezizomycotina</taxon>
        <taxon>Dothideomycetes</taxon>
        <taxon>Dothideomycetidae</taxon>
        <taxon>Mycosphaerellales</taxon>
        <taxon>Mycosphaerellaceae</taxon>
        <taxon>Fulvia</taxon>
    </lineage>
</organism>
<dbReference type="RefSeq" id="XP_047769244.1">
    <property type="nucleotide sequence ID" value="XM_047913556.1"/>
</dbReference>
<evidence type="ECO:0008006" key="4">
    <source>
        <dbReference type="Google" id="ProtNLM"/>
    </source>
</evidence>
<dbReference type="GeneID" id="71994286"/>
<dbReference type="AlphaFoldDB" id="A0A9Q8UWD0"/>
<evidence type="ECO:0000313" key="3">
    <source>
        <dbReference type="Proteomes" id="UP000756132"/>
    </source>
</evidence>
<evidence type="ECO:0000256" key="1">
    <source>
        <dbReference type="SAM" id="MobiDB-lite"/>
    </source>
</evidence>
<name>A0A9Q8UWD0_PASFU</name>
<evidence type="ECO:0000313" key="2">
    <source>
        <dbReference type="EMBL" id="UJO24878.1"/>
    </source>
</evidence>
<feature type="region of interest" description="Disordered" evidence="1">
    <location>
        <begin position="308"/>
        <end position="336"/>
    </location>
</feature>
<sequence>MLNTTLTLDRTFPGPGPNALIDSDSMPSLQRSGTEDGNLRGARAAVTEARIKMRIPCDGTGCRCRSGCKTATCKCRKSEMECRPDCKCFGPDHDCFKCENPYNNLLDLFGGECTSRSLFSDAIHKYTGHTPNACFKLWLKQRSNLENGVVDIEKLEEKISADCDAFKQDVELRAWRDERNRIEEGLAHENVDGNEIEEDLAHDDDDEYDEEYLEWCEEYNMQLLRVYALSTSRPRGEAAEVTDDNVPHIWSFCCDRWVDANRIRHCEDCDNCFEDAWHCARCKKCVVGRKLACMECGGVPRAGIDEQAASKAHTAKPANGRVPKRPRKSTVKERQMTEASVYAPDGIEKCTCDCEDSCKTAKCICREWGGGCKAGCSCRNADAQDSSAAVLPSGSSFNCWNPFNTVLPKFFGDGHDQWMANPCFTHFINRASPKAFNLTTGGLEKLLLKDKLPFEIFTPDELAAWNTKLPSLPAGSQERANHMQWFFRHVLGEKCDPSGSKHGAWWRWSFCIDGWNEGGNHHHCTECGECAYTKHVWHCTVCNKCRDNIFQPCKKCGGVSNMYEMGVEKPWLMD</sequence>